<sequence length="89" mass="9728">MQGTSTFKHLEDTNQSTSFSVHGILSVSLEEICCCVGFTSFVSSDGQAMVKITLKSLDDKVFEVDAVEPPPVLLSLREEHHCNLSCGYC</sequence>
<evidence type="ECO:0000313" key="1">
    <source>
        <dbReference type="EMBL" id="URD73503.1"/>
    </source>
</evidence>
<name>A0A9E7ECN0_9LILI</name>
<keyword evidence="2" id="KW-1185">Reference proteome</keyword>
<proteinExistence type="predicted"/>
<accession>A0A9E7ECN0</accession>
<reference evidence="1" key="1">
    <citation type="submission" date="2022-05" db="EMBL/GenBank/DDBJ databases">
        <title>The Musa troglodytarum L. genome provides insights into the mechanism of non-climacteric behaviour and enrichment of carotenoids.</title>
        <authorList>
            <person name="Wang J."/>
        </authorList>
    </citation>
    <scope>NUCLEOTIDE SEQUENCE</scope>
    <source>
        <tissue evidence="1">Leaf</tissue>
    </source>
</reference>
<dbReference type="EMBL" id="CP097502">
    <property type="protein sequence ID" value="URD73503.1"/>
    <property type="molecule type" value="Genomic_DNA"/>
</dbReference>
<gene>
    <name evidence="1" type="ORF">MUK42_33913</name>
</gene>
<dbReference type="Proteomes" id="UP001055439">
    <property type="component" value="Chromosome 1"/>
</dbReference>
<dbReference type="AlphaFoldDB" id="A0A9E7ECN0"/>
<evidence type="ECO:0000313" key="2">
    <source>
        <dbReference type="Proteomes" id="UP001055439"/>
    </source>
</evidence>
<protein>
    <submittedName>
        <fullName evidence="1">Uncharacterized protein</fullName>
    </submittedName>
</protein>
<organism evidence="1 2">
    <name type="scientific">Musa troglodytarum</name>
    <name type="common">fe'i banana</name>
    <dbReference type="NCBI Taxonomy" id="320322"/>
    <lineage>
        <taxon>Eukaryota</taxon>
        <taxon>Viridiplantae</taxon>
        <taxon>Streptophyta</taxon>
        <taxon>Embryophyta</taxon>
        <taxon>Tracheophyta</taxon>
        <taxon>Spermatophyta</taxon>
        <taxon>Magnoliopsida</taxon>
        <taxon>Liliopsida</taxon>
        <taxon>Zingiberales</taxon>
        <taxon>Musaceae</taxon>
        <taxon>Musa</taxon>
    </lineage>
</organism>